<sequence>MFMVYGMTGGPSWWASEKISMLRSGMWGDCGDASGLANKYRHAANHRVPRHVITLGDGSAHDGVWRWCRMCSTFYETFKLIADSGTYCRWHLQGCIG</sequence>
<protein>
    <submittedName>
        <fullName evidence="1">Uncharacterized protein</fullName>
    </submittedName>
</protein>
<proteinExistence type="predicted"/>
<dbReference type="AlphaFoldDB" id="A0A3P5XIR7"/>
<name>A0A3P5XIR7_9MICC</name>
<evidence type="ECO:0000313" key="1">
    <source>
        <dbReference type="EMBL" id="VDC28452.1"/>
    </source>
</evidence>
<dbReference type="Proteomes" id="UP000280861">
    <property type="component" value="Unassembled WGS sequence"/>
</dbReference>
<accession>A0A3P5XIR7</accession>
<gene>
    <name evidence="1" type="ORF">PSET11_02091</name>
</gene>
<dbReference type="EMBL" id="UXAU01000028">
    <property type="protein sequence ID" value="VDC28452.1"/>
    <property type="molecule type" value="Genomic_DNA"/>
</dbReference>
<keyword evidence="2" id="KW-1185">Reference proteome</keyword>
<organism evidence="1 2">
    <name type="scientific">Arthrobacter ulcerisalmonis</name>
    <dbReference type="NCBI Taxonomy" id="2483813"/>
    <lineage>
        <taxon>Bacteria</taxon>
        <taxon>Bacillati</taxon>
        <taxon>Actinomycetota</taxon>
        <taxon>Actinomycetes</taxon>
        <taxon>Micrococcales</taxon>
        <taxon>Micrococcaceae</taxon>
        <taxon>Arthrobacter</taxon>
    </lineage>
</organism>
<reference evidence="1 2" key="1">
    <citation type="submission" date="2018-11" db="EMBL/GenBank/DDBJ databases">
        <authorList>
            <person name="Criscuolo A."/>
        </authorList>
    </citation>
    <scope>NUCLEOTIDE SEQUENCE [LARGE SCALE GENOMIC DNA]</scope>
    <source>
        <strain evidence="1">AT11b</strain>
    </source>
</reference>
<evidence type="ECO:0000313" key="2">
    <source>
        <dbReference type="Proteomes" id="UP000280861"/>
    </source>
</evidence>